<evidence type="ECO:0000256" key="1">
    <source>
        <dbReference type="SAM" id="Phobius"/>
    </source>
</evidence>
<accession>A0ABW5QFT2</accession>
<comment type="caution">
    <text evidence="2">The sequence shown here is derived from an EMBL/GenBank/DDBJ whole genome shotgun (WGS) entry which is preliminary data.</text>
</comment>
<organism evidence="2 3">
    <name type="scientific">Devosia albogilva</name>
    <dbReference type="NCBI Taxonomy" id="429726"/>
    <lineage>
        <taxon>Bacteria</taxon>
        <taxon>Pseudomonadati</taxon>
        <taxon>Pseudomonadota</taxon>
        <taxon>Alphaproteobacteria</taxon>
        <taxon>Hyphomicrobiales</taxon>
        <taxon>Devosiaceae</taxon>
        <taxon>Devosia</taxon>
    </lineage>
</organism>
<dbReference type="RefSeq" id="WP_386830937.1">
    <property type="nucleotide sequence ID" value="NZ_JBHUNP010000001.1"/>
</dbReference>
<reference evidence="3" key="1">
    <citation type="journal article" date="2019" name="Int. J. Syst. Evol. Microbiol.">
        <title>The Global Catalogue of Microorganisms (GCM) 10K type strain sequencing project: providing services to taxonomists for standard genome sequencing and annotation.</title>
        <authorList>
            <consortium name="The Broad Institute Genomics Platform"/>
            <consortium name="The Broad Institute Genome Sequencing Center for Infectious Disease"/>
            <person name="Wu L."/>
            <person name="Ma J."/>
        </authorList>
    </citation>
    <scope>NUCLEOTIDE SEQUENCE [LARGE SCALE GENOMIC DNA]</scope>
    <source>
        <strain evidence="3">CCM 7427</strain>
    </source>
</reference>
<gene>
    <name evidence="2" type="ORF">ACFSX5_01025</name>
</gene>
<keyword evidence="1" id="KW-0472">Membrane</keyword>
<sequence length="107" mass="11172">MDWFTALETPTQVAIIGVLAGLVTAAGAVVVAIVNNRKAGGGKAEIAALTVDSSSIKMVAGALEGLNLTLIEQTKVGEDLVIVIRGATKEVEELRREVRALTDKMRG</sequence>
<protein>
    <submittedName>
        <fullName evidence="2">Uncharacterized protein</fullName>
    </submittedName>
</protein>
<dbReference type="EMBL" id="JBHUNP010000001">
    <property type="protein sequence ID" value="MFD2646371.1"/>
    <property type="molecule type" value="Genomic_DNA"/>
</dbReference>
<evidence type="ECO:0000313" key="3">
    <source>
        <dbReference type="Proteomes" id="UP001597521"/>
    </source>
</evidence>
<name>A0ABW5QFT2_9HYPH</name>
<keyword evidence="3" id="KW-1185">Reference proteome</keyword>
<keyword evidence="1" id="KW-1133">Transmembrane helix</keyword>
<dbReference type="Proteomes" id="UP001597521">
    <property type="component" value="Unassembled WGS sequence"/>
</dbReference>
<evidence type="ECO:0000313" key="2">
    <source>
        <dbReference type="EMBL" id="MFD2646371.1"/>
    </source>
</evidence>
<keyword evidence="1" id="KW-0812">Transmembrane</keyword>
<proteinExistence type="predicted"/>
<feature type="transmembrane region" description="Helical" evidence="1">
    <location>
        <begin position="12"/>
        <end position="34"/>
    </location>
</feature>